<gene>
    <name evidence="3" type="ORF">FNV43_RR10112</name>
</gene>
<evidence type="ECO:0000256" key="1">
    <source>
        <dbReference type="SAM" id="MobiDB-lite"/>
    </source>
</evidence>
<accession>A0A8K0HCI6</accession>
<protein>
    <recommendedName>
        <fullName evidence="5">Prolamin-like domain-containing protein</fullName>
    </recommendedName>
</protein>
<evidence type="ECO:0000256" key="2">
    <source>
        <dbReference type="SAM" id="SignalP"/>
    </source>
</evidence>
<evidence type="ECO:0000313" key="3">
    <source>
        <dbReference type="EMBL" id="KAF3449384.1"/>
    </source>
</evidence>
<evidence type="ECO:0008006" key="5">
    <source>
        <dbReference type="Google" id="ProtNLM"/>
    </source>
</evidence>
<dbReference type="AlphaFoldDB" id="A0A8K0HCI6"/>
<comment type="caution">
    <text evidence="3">The sequence shown here is derived from an EMBL/GenBank/DDBJ whole genome shotgun (WGS) entry which is preliminary data.</text>
</comment>
<feature type="region of interest" description="Disordered" evidence="1">
    <location>
        <begin position="33"/>
        <end position="52"/>
    </location>
</feature>
<keyword evidence="4" id="KW-1185">Reference proteome</keyword>
<feature type="chain" id="PRO_5035481536" description="Prolamin-like domain-containing protein" evidence="2">
    <location>
        <begin position="24"/>
        <end position="122"/>
    </location>
</feature>
<proteinExistence type="predicted"/>
<evidence type="ECO:0000313" key="4">
    <source>
        <dbReference type="Proteomes" id="UP000796880"/>
    </source>
</evidence>
<feature type="signal peptide" evidence="2">
    <location>
        <begin position="1"/>
        <end position="23"/>
    </location>
</feature>
<reference evidence="3" key="1">
    <citation type="submission" date="2020-03" db="EMBL/GenBank/DDBJ databases">
        <title>A high-quality chromosome-level genome assembly of a woody plant with both climbing and erect habits, Rhamnella rubrinervis.</title>
        <authorList>
            <person name="Lu Z."/>
            <person name="Yang Y."/>
            <person name="Zhu X."/>
            <person name="Sun Y."/>
        </authorList>
    </citation>
    <scope>NUCLEOTIDE SEQUENCE</scope>
    <source>
        <strain evidence="3">BYM</strain>
        <tissue evidence="3">Leaf</tissue>
    </source>
</reference>
<name>A0A8K0HCI6_9ROSA</name>
<dbReference type="Proteomes" id="UP000796880">
    <property type="component" value="Unassembled WGS sequence"/>
</dbReference>
<sequence>MASLHRYLSLMAVLLMLLTPMLAATTIFEEYQEEEEISPSSDPPATTGVLGKAREGGRLDECIELIGLRDCIMEMGWVDEHGGRLSEECQSHVNYAGEDCYFWIRYNILEASSINFKKPYIL</sequence>
<dbReference type="EMBL" id="VOIH02000004">
    <property type="protein sequence ID" value="KAF3449384.1"/>
    <property type="molecule type" value="Genomic_DNA"/>
</dbReference>
<organism evidence="3 4">
    <name type="scientific">Rhamnella rubrinervis</name>
    <dbReference type="NCBI Taxonomy" id="2594499"/>
    <lineage>
        <taxon>Eukaryota</taxon>
        <taxon>Viridiplantae</taxon>
        <taxon>Streptophyta</taxon>
        <taxon>Embryophyta</taxon>
        <taxon>Tracheophyta</taxon>
        <taxon>Spermatophyta</taxon>
        <taxon>Magnoliopsida</taxon>
        <taxon>eudicotyledons</taxon>
        <taxon>Gunneridae</taxon>
        <taxon>Pentapetalae</taxon>
        <taxon>rosids</taxon>
        <taxon>fabids</taxon>
        <taxon>Rosales</taxon>
        <taxon>Rhamnaceae</taxon>
        <taxon>rhamnoid group</taxon>
        <taxon>Rhamneae</taxon>
        <taxon>Rhamnella</taxon>
    </lineage>
</organism>
<keyword evidence="2" id="KW-0732">Signal</keyword>